<keyword evidence="6 12" id="KW-0418">Kinase</keyword>
<dbReference type="InterPro" id="IPR011712">
    <property type="entry name" value="Sig_transdc_His_kin_sub3_dim/P"/>
</dbReference>
<evidence type="ECO:0000256" key="1">
    <source>
        <dbReference type="ARBA" id="ARBA00000085"/>
    </source>
</evidence>
<dbReference type="PANTHER" id="PTHR24421">
    <property type="entry name" value="NITRATE/NITRITE SENSOR PROTEIN NARX-RELATED"/>
    <property type="match status" value="1"/>
</dbReference>
<keyword evidence="10" id="KW-0732">Signal</keyword>
<keyword evidence="9" id="KW-1133">Transmembrane helix</keyword>
<reference evidence="12 13" key="1">
    <citation type="submission" date="2019-04" db="EMBL/GenBank/DDBJ databases">
        <authorList>
            <person name="Van Vliet M D."/>
        </authorList>
    </citation>
    <scope>NUCLEOTIDE SEQUENCE [LARGE SCALE GENOMIC DNA]</scope>
    <source>
        <strain evidence="12 13">F1</strain>
    </source>
</reference>
<dbReference type="InterPro" id="IPR011110">
    <property type="entry name" value="Reg_prop"/>
</dbReference>
<gene>
    <name evidence="12" type="primary">liaS_14</name>
    <name evidence="12" type="ORF">PDESU_01998</name>
</gene>
<dbReference type="Pfam" id="PF07494">
    <property type="entry name" value="Reg_prop"/>
    <property type="match status" value="1"/>
</dbReference>
<dbReference type="GO" id="GO:0000155">
    <property type="term" value="F:phosphorelay sensor kinase activity"/>
    <property type="evidence" value="ECO:0007669"/>
    <property type="project" value="InterPro"/>
</dbReference>
<dbReference type="RefSeq" id="WP_136079011.1">
    <property type="nucleotide sequence ID" value="NZ_CAAHFG010000001.1"/>
</dbReference>
<keyword evidence="5" id="KW-0547">Nucleotide-binding</keyword>
<dbReference type="GO" id="GO:0046983">
    <property type="term" value="F:protein dimerization activity"/>
    <property type="evidence" value="ECO:0007669"/>
    <property type="project" value="InterPro"/>
</dbReference>
<dbReference type="InterPro" id="IPR011123">
    <property type="entry name" value="Y_Y_Y"/>
</dbReference>
<keyword evidence="8" id="KW-0902">Two-component regulatory system</keyword>
<dbReference type="Pfam" id="PF07495">
    <property type="entry name" value="Y_Y_Y"/>
    <property type="match status" value="1"/>
</dbReference>
<keyword evidence="4" id="KW-0808">Transferase</keyword>
<evidence type="ECO:0000256" key="3">
    <source>
        <dbReference type="ARBA" id="ARBA00022553"/>
    </source>
</evidence>
<dbReference type="SUPFAM" id="SSF63829">
    <property type="entry name" value="Calcium-dependent phosphotriesterase"/>
    <property type="match status" value="2"/>
</dbReference>
<dbReference type="Gene3D" id="1.20.5.1930">
    <property type="match status" value="1"/>
</dbReference>
<feature type="transmembrane region" description="Helical" evidence="9">
    <location>
        <begin position="708"/>
        <end position="730"/>
    </location>
</feature>
<protein>
    <recommendedName>
        <fullName evidence="2">histidine kinase</fullName>
        <ecNumber evidence="2">2.7.13.3</ecNumber>
    </recommendedName>
</protein>
<proteinExistence type="predicted"/>
<name>A0A6C2U1H5_PONDE</name>
<keyword evidence="3" id="KW-0597">Phosphoprotein</keyword>
<feature type="signal peptide" evidence="10">
    <location>
        <begin position="1"/>
        <end position="25"/>
    </location>
</feature>
<dbReference type="Pfam" id="PF07730">
    <property type="entry name" value="HisKA_3"/>
    <property type="match status" value="1"/>
</dbReference>
<feature type="chain" id="PRO_5025602706" description="histidine kinase" evidence="10">
    <location>
        <begin position="26"/>
        <end position="954"/>
    </location>
</feature>
<dbReference type="Gene3D" id="2.60.40.10">
    <property type="entry name" value="Immunoglobulins"/>
    <property type="match status" value="1"/>
</dbReference>
<dbReference type="Gene3D" id="3.30.565.10">
    <property type="entry name" value="Histidine kinase-like ATPase, C-terminal domain"/>
    <property type="match status" value="1"/>
</dbReference>
<evidence type="ECO:0000256" key="4">
    <source>
        <dbReference type="ARBA" id="ARBA00022679"/>
    </source>
</evidence>
<evidence type="ECO:0000313" key="12">
    <source>
        <dbReference type="EMBL" id="VGO13441.1"/>
    </source>
</evidence>
<dbReference type="InterPro" id="IPR003594">
    <property type="entry name" value="HATPase_dom"/>
</dbReference>
<dbReference type="SMART" id="SM00387">
    <property type="entry name" value="HATPase_c"/>
    <property type="match status" value="1"/>
</dbReference>
<dbReference type="InterPro" id="IPR050482">
    <property type="entry name" value="Sensor_HK_TwoCompSys"/>
</dbReference>
<dbReference type="EC" id="2.7.13.3" evidence="2"/>
<dbReference type="EMBL" id="CAAHFG010000001">
    <property type="protein sequence ID" value="VGO13441.1"/>
    <property type="molecule type" value="Genomic_DNA"/>
</dbReference>
<keyword evidence="9" id="KW-0472">Membrane</keyword>
<evidence type="ECO:0000256" key="5">
    <source>
        <dbReference type="ARBA" id="ARBA00022741"/>
    </source>
</evidence>
<dbReference type="InterPro" id="IPR015943">
    <property type="entry name" value="WD40/YVTN_repeat-like_dom_sf"/>
</dbReference>
<sequence length="954" mass="106209">MIFLRFSRFCLIGLLFICAAITSDAVESEIVSLGDQMFQIRTWQVGEGLPSNQVRDVLQTRDGFIWVATLNGAARFDGIEFVHYSVRSAPELANNRITKLFEDASGNLFMGHETGHISVFSESGIIGLDGPKDWLGAEVVDFHEKPDGSVWAENVNGTFLPLSDPLASNEGVGSFEKTLSGWRVDNNRVIKLNVDGVEENIVPRPWLIKEQEIELLERRNGDLVAGSTYGGIFIMHGGSSNVTQITVNDGLASIEVLCLAEDAEQTLWVGTAAGLQSIRAMGYTSVPDALFRSVGWQFRAFRSITPRLAGGVWLGTSKGYLYSSDGKGLKRVPNLEKSETSRRAVLETPEGTVWANNNGGFLLRKDGNEFHEVKTERRGVDKIWTLHQAADGGLWAGGREGIWSNPDNKGWNLKVGRREGITDVQCLTSGPDGTLWVGMESGGLASWKNDQLVRGILAEDLPNAHVTALCVDKDDDSLWIGFYGSGLALFRDGVFLPVPFAQEMISHITDDGEGRLWVVGEHGIAIIEKSEVERSFSTGQPIETYALYDKEDGLNPAIDISAGLSTACRTPDGRFWYASDRQLSVFQPSEIQLWTNPVPLVLNTVRVNDRVIPLQNTDSMILDPGVHRLDIRFSALSFVSPNRMRFRCRMVGLGEEWTELDTRRVASYQRIPPGNYRFELTAANRDGIWNHSPIVLNVVVNPYIRETWWFKTVLYLLIVVLATFISLAIADRVNRKKLIRSEQRRAVEEERTRISMDIHDEIGGELTRLQLLCHRVSMLFNKSGNEAGQDTVVEINHVTDKLVQAFDETVWVVSPSNDNMDNLVGYLSKYVAQYLRATNISCDLNVPLNLPNLPVPSPVRHNLFLALKEALNNAVKHAEATQISFTVFAEGQVLKLALHDNGKGVQSQEAERFHRGLRSMRRRMKLVGGTFDIHNNEEGGATVEFMVPIKEDAE</sequence>
<dbReference type="GO" id="GO:0016020">
    <property type="term" value="C:membrane"/>
    <property type="evidence" value="ECO:0007669"/>
    <property type="project" value="InterPro"/>
</dbReference>
<evidence type="ECO:0000256" key="8">
    <source>
        <dbReference type="ARBA" id="ARBA00023012"/>
    </source>
</evidence>
<evidence type="ECO:0000256" key="7">
    <source>
        <dbReference type="ARBA" id="ARBA00022840"/>
    </source>
</evidence>
<evidence type="ECO:0000256" key="10">
    <source>
        <dbReference type="SAM" id="SignalP"/>
    </source>
</evidence>
<dbReference type="Proteomes" id="UP000366872">
    <property type="component" value="Unassembled WGS sequence"/>
</dbReference>
<dbReference type="InterPro" id="IPR036890">
    <property type="entry name" value="HATPase_C_sf"/>
</dbReference>
<evidence type="ECO:0000256" key="6">
    <source>
        <dbReference type="ARBA" id="ARBA00022777"/>
    </source>
</evidence>
<dbReference type="InterPro" id="IPR005467">
    <property type="entry name" value="His_kinase_dom"/>
</dbReference>
<dbReference type="PROSITE" id="PS50109">
    <property type="entry name" value="HIS_KIN"/>
    <property type="match status" value="1"/>
</dbReference>
<comment type="catalytic activity">
    <reaction evidence="1">
        <text>ATP + protein L-histidine = ADP + protein N-phospho-L-histidine.</text>
        <dbReference type="EC" id="2.7.13.3"/>
    </reaction>
</comment>
<dbReference type="GO" id="GO:0005524">
    <property type="term" value="F:ATP binding"/>
    <property type="evidence" value="ECO:0007669"/>
    <property type="project" value="UniProtKB-KW"/>
</dbReference>
<keyword evidence="13" id="KW-1185">Reference proteome</keyword>
<accession>A0A6C2U1H5</accession>
<feature type="domain" description="Histidine kinase" evidence="11">
    <location>
        <begin position="863"/>
        <end position="951"/>
    </location>
</feature>
<keyword evidence="9" id="KW-0812">Transmembrane</keyword>
<evidence type="ECO:0000313" key="13">
    <source>
        <dbReference type="Proteomes" id="UP000366872"/>
    </source>
</evidence>
<dbReference type="AlphaFoldDB" id="A0A6C2U1H5"/>
<evidence type="ECO:0000256" key="2">
    <source>
        <dbReference type="ARBA" id="ARBA00012438"/>
    </source>
</evidence>
<organism evidence="12 13">
    <name type="scientific">Pontiella desulfatans</name>
    <dbReference type="NCBI Taxonomy" id="2750659"/>
    <lineage>
        <taxon>Bacteria</taxon>
        <taxon>Pseudomonadati</taxon>
        <taxon>Kiritimatiellota</taxon>
        <taxon>Kiritimatiellia</taxon>
        <taxon>Kiritimatiellales</taxon>
        <taxon>Pontiellaceae</taxon>
        <taxon>Pontiella</taxon>
    </lineage>
</organism>
<dbReference type="Gene3D" id="2.130.10.10">
    <property type="entry name" value="YVTN repeat-like/Quinoprotein amine dehydrogenase"/>
    <property type="match status" value="2"/>
</dbReference>
<evidence type="ECO:0000259" key="11">
    <source>
        <dbReference type="PROSITE" id="PS50109"/>
    </source>
</evidence>
<dbReference type="InterPro" id="IPR013783">
    <property type="entry name" value="Ig-like_fold"/>
</dbReference>
<dbReference type="CDD" id="cd16917">
    <property type="entry name" value="HATPase_UhpB-NarQ-NarX-like"/>
    <property type="match status" value="1"/>
</dbReference>
<dbReference type="SUPFAM" id="SSF55874">
    <property type="entry name" value="ATPase domain of HSP90 chaperone/DNA topoisomerase II/histidine kinase"/>
    <property type="match status" value="1"/>
</dbReference>
<dbReference type="PANTHER" id="PTHR24421:SF10">
    <property type="entry name" value="NITRATE_NITRITE SENSOR PROTEIN NARQ"/>
    <property type="match status" value="1"/>
</dbReference>
<keyword evidence="7" id="KW-0067">ATP-binding</keyword>
<dbReference type="Pfam" id="PF02518">
    <property type="entry name" value="HATPase_c"/>
    <property type="match status" value="1"/>
</dbReference>
<evidence type="ECO:0000256" key="9">
    <source>
        <dbReference type="SAM" id="Phobius"/>
    </source>
</evidence>